<accession>A0A7J7H7X1</accession>
<dbReference type="EMBL" id="JACBKZ010000006">
    <property type="protein sequence ID" value="KAF5948667.1"/>
    <property type="molecule type" value="Genomic_DNA"/>
</dbReference>
<reference evidence="3" key="1">
    <citation type="journal article" date="2020" name="Nat. Commun.">
        <title>Genome assembly of wild tea tree DASZ reveals pedigree and selection history of tea varieties.</title>
        <authorList>
            <person name="Zhang W."/>
            <person name="Zhang Y."/>
            <person name="Qiu H."/>
            <person name="Guo Y."/>
            <person name="Wan H."/>
            <person name="Zhang X."/>
            <person name="Scossa F."/>
            <person name="Alseekh S."/>
            <person name="Zhang Q."/>
            <person name="Wang P."/>
            <person name="Xu L."/>
            <person name="Schmidt M.H."/>
            <person name="Jia X."/>
            <person name="Li D."/>
            <person name="Zhu A."/>
            <person name="Guo F."/>
            <person name="Chen W."/>
            <person name="Ni D."/>
            <person name="Usadel B."/>
            <person name="Fernie A.R."/>
            <person name="Wen W."/>
        </authorList>
    </citation>
    <scope>NUCLEOTIDE SEQUENCE [LARGE SCALE GENOMIC DNA]</scope>
    <source>
        <strain evidence="3">cv. G240</strain>
    </source>
</reference>
<evidence type="ECO:0008006" key="4">
    <source>
        <dbReference type="Google" id="ProtNLM"/>
    </source>
</evidence>
<name>A0A7J7H7X1_CAMSI</name>
<gene>
    <name evidence="2" type="ORF">HYC85_014624</name>
</gene>
<sequence>MLGSDFNKKEVVAMIDFALLCTDVSPAVRPTMSSVLSMLESRTVTEELVSDSMVSSDEMEPKEMMIELQQSHETNSNDTQIHSMSNEGPWTASSTSVDDLYPLIMDSGY</sequence>
<comment type="caution">
    <text evidence="2">The sequence shown here is derived from an EMBL/GenBank/DDBJ whole genome shotgun (WGS) entry which is preliminary data.</text>
</comment>
<evidence type="ECO:0000313" key="3">
    <source>
        <dbReference type="Proteomes" id="UP000593564"/>
    </source>
</evidence>
<feature type="region of interest" description="Disordered" evidence="1">
    <location>
        <begin position="70"/>
        <end position="93"/>
    </location>
</feature>
<protein>
    <recommendedName>
        <fullName evidence="4">Serine-threonine/tyrosine-protein kinase catalytic domain-containing protein</fullName>
    </recommendedName>
</protein>
<proteinExistence type="predicted"/>
<evidence type="ECO:0000256" key="1">
    <source>
        <dbReference type="SAM" id="MobiDB-lite"/>
    </source>
</evidence>
<dbReference type="Gene3D" id="1.10.510.10">
    <property type="entry name" value="Transferase(Phosphotransferase) domain 1"/>
    <property type="match status" value="1"/>
</dbReference>
<reference evidence="2 3" key="2">
    <citation type="submission" date="2020-07" db="EMBL/GenBank/DDBJ databases">
        <title>Genome assembly of wild tea tree DASZ reveals pedigree and selection history of tea varieties.</title>
        <authorList>
            <person name="Zhang W."/>
        </authorList>
    </citation>
    <scope>NUCLEOTIDE SEQUENCE [LARGE SCALE GENOMIC DNA]</scope>
    <source>
        <strain evidence="3">cv. G240</strain>
        <tissue evidence="2">Leaf</tissue>
    </source>
</reference>
<keyword evidence="3" id="KW-1185">Reference proteome</keyword>
<dbReference type="Proteomes" id="UP000593564">
    <property type="component" value="Unassembled WGS sequence"/>
</dbReference>
<organism evidence="2 3">
    <name type="scientific">Camellia sinensis</name>
    <name type="common">Tea plant</name>
    <name type="synonym">Thea sinensis</name>
    <dbReference type="NCBI Taxonomy" id="4442"/>
    <lineage>
        <taxon>Eukaryota</taxon>
        <taxon>Viridiplantae</taxon>
        <taxon>Streptophyta</taxon>
        <taxon>Embryophyta</taxon>
        <taxon>Tracheophyta</taxon>
        <taxon>Spermatophyta</taxon>
        <taxon>Magnoliopsida</taxon>
        <taxon>eudicotyledons</taxon>
        <taxon>Gunneridae</taxon>
        <taxon>Pentapetalae</taxon>
        <taxon>asterids</taxon>
        <taxon>Ericales</taxon>
        <taxon>Theaceae</taxon>
        <taxon>Camellia</taxon>
    </lineage>
</organism>
<evidence type="ECO:0000313" key="2">
    <source>
        <dbReference type="EMBL" id="KAF5948667.1"/>
    </source>
</evidence>
<dbReference type="AlphaFoldDB" id="A0A7J7H7X1"/>